<keyword evidence="3 10" id="KW-0328">Glycosyltransferase</keyword>
<keyword evidence="8 10" id="KW-0333">Golgi apparatus</keyword>
<evidence type="ECO:0000256" key="9">
    <source>
        <dbReference type="ARBA" id="ARBA00023136"/>
    </source>
</evidence>
<dbReference type="Gene3D" id="3.90.550.50">
    <property type="match status" value="1"/>
</dbReference>
<dbReference type="EMBL" id="JPKZ01000272">
    <property type="protein sequence ID" value="KHN88088.1"/>
    <property type="molecule type" value="Genomic_DNA"/>
</dbReference>
<dbReference type="AlphaFoldDB" id="A0A0B2W252"/>
<dbReference type="GO" id="GO:0006493">
    <property type="term" value="P:protein O-linked glycosylation"/>
    <property type="evidence" value="ECO:0007669"/>
    <property type="project" value="TreeGrafter"/>
</dbReference>
<evidence type="ECO:0000256" key="3">
    <source>
        <dbReference type="ARBA" id="ARBA00022676"/>
    </source>
</evidence>
<comment type="subcellular location">
    <subcellularLocation>
        <location evidence="1 10">Golgi apparatus membrane</location>
        <topology evidence="1 10">Single-pass type II membrane protein</topology>
    </subcellularLocation>
</comment>
<evidence type="ECO:0000313" key="11">
    <source>
        <dbReference type="EMBL" id="KHN88088.1"/>
    </source>
</evidence>
<dbReference type="PANTHER" id="PTHR11214">
    <property type="entry name" value="BETA-1,3-N-ACETYLGLUCOSAMINYLTRANSFERASE"/>
    <property type="match status" value="1"/>
</dbReference>
<comment type="similarity">
    <text evidence="2 10">Belongs to the glycosyltransferase 31 family.</text>
</comment>
<evidence type="ECO:0000256" key="8">
    <source>
        <dbReference type="ARBA" id="ARBA00023034"/>
    </source>
</evidence>
<keyword evidence="7" id="KW-1133">Transmembrane helix</keyword>
<dbReference type="STRING" id="6265.A0A0B2W252"/>
<dbReference type="Proteomes" id="UP000031036">
    <property type="component" value="Unassembled WGS sequence"/>
</dbReference>
<gene>
    <name evidence="11" type="primary">B3gnt7</name>
    <name evidence="11" type="ORF">Tcan_08867</name>
</gene>
<keyword evidence="6" id="KW-0735">Signal-anchor</keyword>
<keyword evidence="4 11" id="KW-0808">Transferase</keyword>
<name>A0A0B2W252_TOXCA</name>
<evidence type="ECO:0000256" key="10">
    <source>
        <dbReference type="RuleBase" id="RU363063"/>
    </source>
</evidence>
<evidence type="ECO:0000256" key="5">
    <source>
        <dbReference type="ARBA" id="ARBA00022692"/>
    </source>
</evidence>
<reference evidence="11 12" key="1">
    <citation type="submission" date="2014-11" db="EMBL/GenBank/DDBJ databases">
        <title>Genetic blueprint of the zoonotic pathogen Toxocara canis.</title>
        <authorList>
            <person name="Zhu X.-Q."/>
            <person name="Korhonen P.K."/>
            <person name="Cai H."/>
            <person name="Young N.D."/>
            <person name="Nejsum P."/>
            <person name="von Samson-Himmelstjerna G."/>
            <person name="Boag P.R."/>
            <person name="Tan P."/>
            <person name="Li Q."/>
            <person name="Min J."/>
            <person name="Yang Y."/>
            <person name="Wang X."/>
            <person name="Fang X."/>
            <person name="Hall R.S."/>
            <person name="Hofmann A."/>
            <person name="Sternberg P.W."/>
            <person name="Jex A.R."/>
            <person name="Gasser R.B."/>
        </authorList>
    </citation>
    <scope>NUCLEOTIDE SEQUENCE [LARGE SCALE GENOMIC DNA]</scope>
    <source>
        <strain evidence="11">PN_DK_2014</strain>
    </source>
</reference>
<dbReference type="PANTHER" id="PTHR11214:SF364">
    <property type="entry name" value="HEXOSYLTRANSFERASE"/>
    <property type="match status" value="1"/>
</dbReference>
<dbReference type="InterPro" id="IPR002659">
    <property type="entry name" value="Glyco_trans_31"/>
</dbReference>
<keyword evidence="12" id="KW-1185">Reference proteome</keyword>
<evidence type="ECO:0000256" key="4">
    <source>
        <dbReference type="ARBA" id="ARBA00022679"/>
    </source>
</evidence>
<dbReference type="OrthoDB" id="6381420at2759"/>
<protein>
    <recommendedName>
        <fullName evidence="10">Hexosyltransferase</fullName>
        <ecNumber evidence="10">2.4.1.-</ecNumber>
    </recommendedName>
</protein>
<comment type="caution">
    <text evidence="11">The sequence shown here is derived from an EMBL/GenBank/DDBJ whole genome shotgun (WGS) entry which is preliminary data.</text>
</comment>
<dbReference type="EC" id="2.4.1.-" evidence="10"/>
<evidence type="ECO:0000256" key="6">
    <source>
        <dbReference type="ARBA" id="ARBA00022968"/>
    </source>
</evidence>
<evidence type="ECO:0000313" key="12">
    <source>
        <dbReference type="Proteomes" id="UP000031036"/>
    </source>
</evidence>
<evidence type="ECO:0000256" key="1">
    <source>
        <dbReference type="ARBA" id="ARBA00004323"/>
    </source>
</evidence>
<keyword evidence="5" id="KW-0812">Transmembrane</keyword>
<dbReference type="GO" id="GO:0000139">
    <property type="term" value="C:Golgi membrane"/>
    <property type="evidence" value="ECO:0007669"/>
    <property type="project" value="UniProtKB-SubCell"/>
</dbReference>
<dbReference type="Pfam" id="PF01762">
    <property type="entry name" value="Galactosyl_T"/>
    <property type="match status" value="1"/>
</dbReference>
<evidence type="ECO:0000256" key="2">
    <source>
        <dbReference type="ARBA" id="ARBA00008661"/>
    </source>
</evidence>
<keyword evidence="9" id="KW-0472">Membrane</keyword>
<evidence type="ECO:0000256" key="7">
    <source>
        <dbReference type="ARBA" id="ARBA00022989"/>
    </source>
</evidence>
<proteinExistence type="inferred from homology"/>
<sequence>MWIRFIAEYCPKVPFILKIDDDVAVDYIGLLRYISEAEYAEKFFSAYCSGLALILTGDTIRPMLSVAQKAPFIWGLMWIRFIAEYCPKVPFILKIDDDVAVDYIGLLRFLSSRVRRRYIPLKKLVMCHIMEGSAAIRDKRSKWYISEAEYAEKFFSAYCSGLAFILTGDIIRPMLSVAQKAPFIWVDDFFLSGYLAVKANAILEGIGSLYELNANKALDAMKNGLKLFAVVRNVDHHKLVWKELSSRYE</sequence>
<accession>A0A0B2W252</accession>
<dbReference type="GO" id="GO:0016758">
    <property type="term" value="F:hexosyltransferase activity"/>
    <property type="evidence" value="ECO:0007669"/>
    <property type="project" value="InterPro"/>
</dbReference>
<organism evidence="11 12">
    <name type="scientific">Toxocara canis</name>
    <name type="common">Canine roundworm</name>
    <dbReference type="NCBI Taxonomy" id="6265"/>
    <lineage>
        <taxon>Eukaryota</taxon>
        <taxon>Metazoa</taxon>
        <taxon>Ecdysozoa</taxon>
        <taxon>Nematoda</taxon>
        <taxon>Chromadorea</taxon>
        <taxon>Rhabditida</taxon>
        <taxon>Spirurina</taxon>
        <taxon>Ascaridomorpha</taxon>
        <taxon>Ascaridoidea</taxon>
        <taxon>Toxocaridae</taxon>
        <taxon>Toxocara</taxon>
    </lineage>
</organism>